<protein>
    <submittedName>
        <fullName evidence="3">Aldo/keto reductase</fullName>
    </submittedName>
</protein>
<keyword evidence="1" id="KW-0560">Oxidoreductase</keyword>
<evidence type="ECO:0000259" key="2">
    <source>
        <dbReference type="Pfam" id="PF00248"/>
    </source>
</evidence>
<dbReference type="PANTHER" id="PTHR43364:SF4">
    <property type="entry name" value="NAD(P)-LINKED OXIDOREDUCTASE SUPERFAMILY PROTEIN"/>
    <property type="match status" value="1"/>
</dbReference>
<gene>
    <name evidence="3" type="ORF">BLNAU_12509</name>
</gene>
<evidence type="ECO:0000256" key="1">
    <source>
        <dbReference type="ARBA" id="ARBA00023002"/>
    </source>
</evidence>
<evidence type="ECO:0000313" key="4">
    <source>
        <dbReference type="Proteomes" id="UP001281761"/>
    </source>
</evidence>
<evidence type="ECO:0000313" key="3">
    <source>
        <dbReference type="EMBL" id="KAK2952543.1"/>
    </source>
</evidence>
<dbReference type="Gene3D" id="3.20.20.100">
    <property type="entry name" value="NADP-dependent oxidoreductase domain"/>
    <property type="match status" value="1"/>
</dbReference>
<name>A0ABQ9XJD1_9EUKA</name>
<keyword evidence="4" id="KW-1185">Reference proteome</keyword>
<dbReference type="PANTHER" id="PTHR43364">
    <property type="entry name" value="NADH-SPECIFIC METHYLGLYOXAL REDUCTASE-RELATED"/>
    <property type="match status" value="1"/>
</dbReference>
<dbReference type="InterPro" id="IPR023210">
    <property type="entry name" value="NADP_OxRdtase_dom"/>
</dbReference>
<proteinExistence type="predicted"/>
<dbReference type="InterPro" id="IPR036812">
    <property type="entry name" value="NAD(P)_OxRdtase_dom_sf"/>
</dbReference>
<organism evidence="3 4">
    <name type="scientific">Blattamonas nauphoetae</name>
    <dbReference type="NCBI Taxonomy" id="2049346"/>
    <lineage>
        <taxon>Eukaryota</taxon>
        <taxon>Metamonada</taxon>
        <taxon>Preaxostyla</taxon>
        <taxon>Oxymonadida</taxon>
        <taxon>Blattamonas</taxon>
    </lineage>
</organism>
<dbReference type="Pfam" id="PF00248">
    <property type="entry name" value="Aldo_ket_red"/>
    <property type="match status" value="1"/>
</dbReference>
<dbReference type="Proteomes" id="UP001281761">
    <property type="component" value="Unassembled WGS sequence"/>
</dbReference>
<sequence length="274" mass="31244">MEYFRIPHSSKSLSSIALGTSRFKFAIKDTCFALLDEYVAQGGTIIDTGRMYGCFEAETVIGEWFKLHPEKRETIFLQTKGCHYKVDPNTNESVPSVQRVSARHLRKDVEASLAAFDLPYIDSFLIHRDNLEVPISELFDTLHEIRLEGKIHVYGISNWTLPRIEEAKNYCQLKGYQPISINSPAFSVAEVTVPQYPLCVYATPDYVRWCVDQGILLMCWAPNGTGFFSGKIHRTPEGEIQATMPLSPQFQESYFTEKNWKRLSAVEALAEEKK</sequence>
<dbReference type="SUPFAM" id="SSF51430">
    <property type="entry name" value="NAD(P)-linked oxidoreductase"/>
    <property type="match status" value="1"/>
</dbReference>
<dbReference type="InterPro" id="IPR050523">
    <property type="entry name" value="AKR_Detox_Biosynth"/>
</dbReference>
<reference evidence="3 4" key="1">
    <citation type="journal article" date="2022" name="bioRxiv">
        <title>Genomics of Preaxostyla Flagellates Illuminates Evolutionary Transitions and the Path Towards Mitochondrial Loss.</title>
        <authorList>
            <person name="Novak L.V.F."/>
            <person name="Treitli S.C."/>
            <person name="Pyrih J."/>
            <person name="Halakuc P."/>
            <person name="Pipaliya S.V."/>
            <person name="Vacek V."/>
            <person name="Brzon O."/>
            <person name="Soukal P."/>
            <person name="Eme L."/>
            <person name="Dacks J.B."/>
            <person name="Karnkowska A."/>
            <person name="Elias M."/>
            <person name="Hampl V."/>
        </authorList>
    </citation>
    <scope>NUCLEOTIDE SEQUENCE [LARGE SCALE GENOMIC DNA]</scope>
    <source>
        <strain evidence="3">NAU3</strain>
        <tissue evidence="3">Gut</tissue>
    </source>
</reference>
<comment type="caution">
    <text evidence="3">The sequence shown here is derived from an EMBL/GenBank/DDBJ whole genome shotgun (WGS) entry which is preliminary data.</text>
</comment>
<accession>A0ABQ9XJD1</accession>
<dbReference type="EMBL" id="JARBJD010000102">
    <property type="protein sequence ID" value="KAK2952543.1"/>
    <property type="molecule type" value="Genomic_DNA"/>
</dbReference>
<feature type="domain" description="NADP-dependent oxidoreductase" evidence="2">
    <location>
        <begin position="16"/>
        <end position="273"/>
    </location>
</feature>